<evidence type="ECO:0000256" key="2">
    <source>
        <dbReference type="SAM" id="Phobius"/>
    </source>
</evidence>
<feature type="transmembrane region" description="Helical" evidence="2">
    <location>
        <begin position="94"/>
        <end position="119"/>
    </location>
</feature>
<proteinExistence type="predicted"/>
<keyword evidence="2" id="KW-1133">Transmembrane helix</keyword>
<dbReference type="AlphaFoldDB" id="A0A9P3LFX6"/>
<feature type="transmembrane region" description="Helical" evidence="2">
    <location>
        <begin position="278"/>
        <end position="305"/>
    </location>
</feature>
<evidence type="ECO:0000256" key="1">
    <source>
        <dbReference type="SAM" id="MobiDB-lite"/>
    </source>
</evidence>
<reference evidence="4 5" key="1">
    <citation type="submission" date="2021-08" db="EMBL/GenBank/DDBJ databases">
        <title>Draft Genome Sequence of Phanerochaete sordida strain YK-624.</title>
        <authorList>
            <person name="Mori T."/>
            <person name="Dohra H."/>
            <person name="Suzuki T."/>
            <person name="Kawagishi H."/>
            <person name="Hirai H."/>
        </authorList>
    </citation>
    <scope>NUCLEOTIDE SEQUENCE [LARGE SCALE GENOMIC DNA]</scope>
    <source>
        <strain evidence="4 5">YK-624</strain>
    </source>
</reference>
<accession>A0A9P3LFX6</accession>
<protein>
    <recommendedName>
        <fullName evidence="3">DUF6534 domain-containing protein</fullName>
    </recommendedName>
</protein>
<dbReference type="Pfam" id="PF20152">
    <property type="entry name" value="DUF6534"/>
    <property type="match status" value="1"/>
</dbReference>
<name>A0A9P3LFX6_9APHY</name>
<dbReference type="PANTHER" id="PTHR40465">
    <property type="entry name" value="CHROMOSOME 1, WHOLE GENOME SHOTGUN SEQUENCE"/>
    <property type="match status" value="1"/>
</dbReference>
<evidence type="ECO:0000313" key="5">
    <source>
        <dbReference type="Proteomes" id="UP000703269"/>
    </source>
</evidence>
<keyword evidence="2" id="KW-0472">Membrane</keyword>
<dbReference type="OrthoDB" id="3270417at2759"/>
<feature type="transmembrane region" description="Helical" evidence="2">
    <location>
        <begin position="131"/>
        <end position="152"/>
    </location>
</feature>
<feature type="transmembrane region" description="Helical" evidence="2">
    <location>
        <begin position="172"/>
        <end position="192"/>
    </location>
</feature>
<comment type="caution">
    <text evidence="4">The sequence shown here is derived from an EMBL/GenBank/DDBJ whole genome shotgun (WGS) entry which is preliminary data.</text>
</comment>
<sequence>MPQGSKRLLHRRTGEPVPLHILVTFPPNSLVPRSCAFEDSRARWKSMTDSWLFPGKAYKFCDASPRYRDSPLVVSTMELSTSPLPPLHSIPYQVGAAFILICIMFMLSGTLNAQAYFYANTYNADHYSLRIFVATVWSLESLHTALCLHFFYGYFVLDIGAIENLLEISWSIWASLFVEVTIVAICHGCYIARLWHPIEVLSSPEYLVFWLSCTSQQHVWVYGTWPHSRHGWPTTHIGLLRILLHISVSLAAFIDILLATLIIFYLRRHMAGFRSARGVFQTLIFLTVNTGAITVLGSLAVLLLLHFMPESLAYGATLEVIGKLYANSVLGFLNARQHLRGTLKANAADAIPLPSPMCRVEPGREGSTYGNERWSDERLDS</sequence>
<feature type="region of interest" description="Disordered" evidence="1">
    <location>
        <begin position="362"/>
        <end position="381"/>
    </location>
</feature>
<dbReference type="Proteomes" id="UP000703269">
    <property type="component" value="Unassembled WGS sequence"/>
</dbReference>
<dbReference type="InterPro" id="IPR045339">
    <property type="entry name" value="DUF6534"/>
</dbReference>
<feature type="domain" description="DUF6534" evidence="3">
    <location>
        <begin position="251"/>
        <end position="338"/>
    </location>
</feature>
<keyword evidence="2" id="KW-0812">Transmembrane</keyword>
<gene>
    <name evidence="4" type="ORF">PsYK624_092430</name>
</gene>
<feature type="transmembrane region" description="Helical" evidence="2">
    <location>
        <begin position="311"/>
        <end position="333"/>
    </location>
</feature>
<evidence type="ECO:0000313" key="4">
    <source>
        <dbReference type="EMBL" id="GJE93084.1"/>
    </source>
</evidence>
<feature type="transmembrane region" description="Helical" evidence="2">
    <location>
        <begin position="242"/>
        <end position="266"/>
    </location>
</feature>
<evidence type="ECO:0000259" key="3">
    <source>
        <dbReference type="Pfam" id="PF20152"/>
    </source>
</evidence>
<dbReference type="EMBL" id="BPQB01000030">
    <property type="protein sequence ID" value="GJE93084.1"/>
    <property type="molecule type" value="Genomic_DNA"/>
</dbReference>
<dbReference type="PANTHER" id="PTHR40465:SF1">
    <property type="entry name" value="DUF6534 DOMAIN-CONTAINING PROTEIN"/>
    <property type="match status" value="1"/>
</dbReference>
<keyword evidence="5" id="KW-1185">Reference proteome</keyword>
<organism evidence="4 5">
    <name type="scientific">Phanerochaete sordida</name>
    <dbReference type="NCBI Taxonomy" id="48140"/>
    <lineage>
        <taxon>Eukaryota</taxon>
        <taxon>Fungi</taxon>
        <taxon>Dikarya</taxon>
        <taxon>Basidiomycota</taxon>
        <taxon>Agaricomycotina</taxon>
        <taxon>Agaricomycetes</taxon>
        <taxon>Polyporales</taxon>
        <taxon>Phanerochaetaceae</taxon>
        <taxon>Phanerochaete</taxon>
    </lineage>
</organism>